<feature type="transmembrane region" description="Helical" evidence="1">
    <location>
        <begin position="152"/>
        <end position="168"/>
    </location>
</feature>
<gene>
    <name evidence="2" type="ORF">HDK90DRAFT_482182</name>
</gene>
<keyword evidence="1" id="KW-1133">Transmembrane helix</keyword>
<feature type="transmembrane region" description="Helical" evidence="1">
    <location>
        <begin position="58"/>
        <end position="75"/>
    </location>
</feature>
<keyword evidence="1" id="KW-0472">Membrane</keyword>
<feature type="transmembrane region" description="Helical" evidence="1">
    <location>
        <begin position="127"/>
        <end position="146"/>
    </location>
</feature>
<evidence type="ECO:0000256" key="1">
    <source>
        <dbReference type="SAM" id="Phobius"/>
    </source>
</evidence>
<proteinExistence type="predicted"/>
<evidence type="ECO:0000313" key="2">
    <source>
        <dbReference type="EMBL" id="KAK8238048.1"/>
    </source>
</evidence>
<evidence type="ECO:0000313" key="3">
    <source>
        <dbReference type="Proteomes" id="UP001492380"/>
    </source>
</evidence>
<comment type="caution">
    <text evidence="2">The sequence shown here is derived from an EMBL/GenBank/DDBJ whole genome shotgun (WGS) entry which is preliminary data.</text>
</comment>
<organism evidence="2 3">
    <name type="scientific">Phyllosticta capitalensis</name>
    <dbReference type="NCBI Taxonomy" id="121624"/>
    <lineage>
        <taxon>Eukaryota</taxon>
        <taxon>Fungi</taxon>
        <taxon>Dikarya</taxon>
        <taxon>Ascomycota</taxon>
        <taxon>Pezizomycotina</taxon>
        <taxon>Dothideomycetes</taxon>
        <taxon>Dothideomycetes incertae sedis</taxon>
        <taxon>Botryosphaeriales</taxon>
        <taxon>Phyllostictaceae</taxon>
        <taxon>Phyllosticta</taxon>
    </lineage>
</organism>
<feature type="transmembrane region" description="Helical" evidence="1">
    <location>
        <begin position="81"/>
        <end position="100"/>
    </location>
</feature>
<sequence>MDTPRFPCAHCEEAQLRRQEAGLRLGETLYSAFAFRRSANHTFEQTVHRGIRWFINKFLYLSFVWSSFVLTADEGTHLERFATPLFILSAGVLGLFAELVDPGSKCLDQFDEFDGVYSVDRVDTRYLVLWHTLLSGAAVFGSKIFGHPWTGMHVYMGTLTVFIMLYHTRTSKHETHDDGSRFEAFVRMLCHIILGMVFSASLAIFLSFVHDGFFEGAIQEGLAIVAGNGTALLM</sequence>
<accession>A0ABR1YSU3</accession>
<keyword evidence="1" id="KW-0812">Transmembrane</keyword>
<keyword evidence="3" id="KW-1185">Reference proteome</keyword>
<name>A0ABR1YSU3_9PEZI</name>
<dbReference type="EMBL" id="JBBWRZ010000004">
    <property type="protein sequence ID" value="KAK8238048.1"/>
    <property type="molecule type" value="Genomic_DNA"/>
</dbReference>
<reference evidence="2 3" key="1">
    <citation type="submission" date="2024-04" db="EMBL/GenBank/DDBJ databases">
        <title>Phyllosticta paracitricarpa is synonymous to the EU quarantine fungus P. citricarpa based on phylogenomic analyses.</title>
        <authorList>
            <consortium name="Lawrence Berkeley National Laboratory"/>
            <person name="Van Ingen-Buijs V.A."/>
            <person name="Van Westerhoven A.C."/>
            <person name="Haridas S."/>
            <person name="Skiadas P."/>
            <person name="Martin F."/>
            <person name="Groenewald J.Z."/>
            <person name="Crous P.W."/>
            <person name="Seidl M.F."/>
        </authorList>
    </citation>
    <scope>NUCLEOTIDE SEQUENCE [LARGE SCALE GENOMIC DNA]</scope>
    <source>
        <strain evidence="2 3">CBS 123374</strain>
    </source>
</reference>
<dbReference type="Proteomes" id="UP001492380">
    <property type="component" value="Unassembled WGS sequence"/>
</dbReference>
<protein>
    <submittedName>
        <fullName evidence="2">Uncharacterized protein</fullName>
    </submittedName>
</protein>
<feature type="transmembrane region" description="Helical" evidence="1">
    <location>
        <begin position="189"/>
        <end position="209"/>
    </location>
</feature>